<dbReference type="EMBL" id="JAAGWZ010000003">
    <property type="protein sequence ID" value="NEM91793.1"/>
    <property type="molecule type" value="Genomic_DNA"/>
</dbReference>
<name>A0A7C9PNM3_9MICO</name>
<evidence type="ECO:0000256" key="7">
    <source>
        <dbReference type="SAM" id="Phobius"/>
    </source>
</evidence>
<dbReference type="PANTHER" id="PTHR30477:SF0">
    <property type="entry name" value="METAL TRANSPORT SYSTEM MEMBRANE PROTEIN TM_0125-RELATED"/>
    <property type="match status" value="1"/>
</dbReference>
<dbReference type="GO" id="GO:0043190">
    <property type="term" value="C:ATP-binding cassette (ABC) transporter complex"/>
    <property type="evidence" value="ECO:0007669"/>
    <property type="project" value="InterPro"/>
</dbReference>
<dbReference type="PANTHER" id="PTHR30477">
    <property type="entry name" value="ABC-TRANSPORTER METAL-BINDING PROTEIN"/>
    <property type="match status" value="1"/>
</dbReference>
<dbReference type="GO" id="GO:0055085">
    <property type="term" value="P:transmembrane transport"/>
    <property type="evidence" value="ECO:0007669"/>
    <property type="project" value="InterPro"/>
</dbReference>
<dbReference type="GO" id="GO:0010043">
    <property type="term" value="P:response to zinc ion"/>
    <property type="evidence" value="ECO:0007669"/>
    <property type="project" value="TreeGrafter"/>
</dbReference>
<evidence type="ECO:0000256" key="1">
    <source>
        <dbReference type="ARBA" id="ARBA00004141"/>
    </source>
</evidence>
<accession>A0A7C9PNM3</accession>
<gene>
    <name evidence="8" type="ORF">G3T37_10545</name>
</gene>
<keyword evidence="6" id="KW-0813">Transport</keyword>
<evidence type="ECO:0000256" key="4">
    <source>
        <dbReference type="ARBA" id="ARBA00022989"/>
    </source>
</evidence>
<sequence>MSGSDVWSQIFDFSDYGALLVLVHNSILAGALLGVVGGLIGVFVMTRDLAFAVHGISELSFAGAAAALLLGANVVAGSAAGSLLAALIIGILGARARERNSIIAVLMPFGLGLGILFLALYRGRSANKFGLLTGQIVSVDDPQLLTLVIVSIVVVAALLVIWRPLTFASVDAEVATARGLPVRTLSIVFMVLLGLAVAVSIQVVGALLVLSLLVTPAAAAMRVTASPLVTPLLSVAFAVTSVVGGILLALGGGLPISPYVTTISFAIYLICRVVGARRDVSGRSDRRGRAEAASLGFRP</sequence>
<evidence type="ECO:0000256" key="2">
    <source>
        <dbReference type="ARBA" id="ARBA00008034"/>
    </source>
</evidence>
<dbReference type="AlphaFoldDB" id="A0A7C9PNM3"/>
<feature type="transmembrane region" description="Helical" evidence="7">
    <location>
        <begin position="101"/>
        <end position="123"/>
    </location>
</feature>
<feature type="transmembrane region" description="Helical" evidence="7">
    <location>
        <begin position="144"/>
        <end position="165"/>
    </location>
</feature>
<comment type="caution">
    <text evidence="8">The sequence shown here is derived from an EMBL/GenBank/DDBJ whole genome shotgun (WGS) entry which is preliminary data.</text>
</comment>
<dbReference type="Proteomes" id="UP000479756">
    <property type="component" value="Unassembled WGS sequence"/>
</dbReference>
<dbReference type="InterPro" id="IPR037294">
    <property type="entry name" value="ABC_BtuC-like"/>
</dbReference>
<keyword evidence="9" id="KW-1185">Reference proteome</keyword>
<evidence type="ECO:0000256" key="6">
    <source>
        <dbReference type="RuleBase" id="RU003943"/>
    </source>
</evidence>
<dbReference type="Gene3D" id="1.10.3470.10">
    <property type="entry name" value="ABC transporter involved in vitamin B12 uptake, BtuC"/>
    <property type="match status" value="1"/>
</dbReference>
<reference evidence="8 9" key="1">
    <citation type="journal article" date="2014" name="Int. J. Syst. Evol. Microbiol.">
        <title>Description of Galbitalea soli gen. nov., sp. nov., and Frondihabitans sucicola sp. nov.</title>
        <authorList>
            <person name="Kim S.J."/>
            <person name="Lim J.M."/>
            <person name="Ahn J.H."/>
            <person name="Weon H.Y."/>
            <person name="Hamada M."/>
            <person name="Suzuki K."/>
            <person name="Ahn T.Y."/>
            <person name="Kwon S.W."/>
        </authorList>
    </citation>
    <scope>NUCLEOTIDE SEQUENCE [LARGE SCALE GENOMIC DNA]</scope>
    <source>
        <strain evidence="8 9">NBRC 108727</strain>
    </source>
</reference>
<keyword evidence="4 7" id="KW-1133">Transmembrane helix</keyword>
<feature type="transmembrane region" description="Helical" evidence="7">
    <location>
        <begin position="185"/>
        <end position="213"/>
    </location>
</feature>
<comment type="similarity">
    <text evidence="2 6">Belongs to the ABC-3 integral membrane protein family.</text>
</comment>
<evidence type="ECO:0000313" key="8">
    <source>
        <dbReference type="EMBL" id="NEM91793.1"/>
    </source>
</evidence>
<dbReference type="RefSeq" id="WP_163473862.1">
    <property type="nucleotide sequence ID" value="NZ_JAAGWZ010000003.1"/>
</dbReference>
<feature type="transmembrane region" description="Helical" evidence="7">
    <location>
        <begin position="225"/>
        <end position="250"/>
    </location>
</feature>
<feature type="transmembrane region" description="Helical" evidence="7">
    <location>
        <begin position="20"/>
        <end position="44"/>
    </location>
</feature>
<feature type="transmembrane region" description="Helical" evidence="7">
    <location>
        <begin position="65"/>
        <end position="89"/>
    </location>
</feature>
<comment type="subcellular location">
    <subcellularLocation>
        <location evidence="6">Cell membrane</location>
        <topology evidence="6">Multi-pass membrane protein</topology>
    </subcellularLocation>
    <subcellularLocation>
        <location evidence="1">Membrane</location>
        <topology evidence="1">Multi-pass membrane protein</topology>
    </subcellularLocation>
</comment>
<keyword evidence="3 6" id="KW-0812">Transmembrane</keyword>
<dbReference type="SUPFAM" id="SSF81345">
    <property type="entry name" value="ABC transporter involved in vitamin B12 uptake, BtuC"/>
    <property type="match status" value="1"/>
</dbReference>
<feature type="transmembrane region" description="Helical" evidence="7">
    <location>
        <begin position="256"/>
        <end position="275"/>
    </location>
</feature>
<keyword evidence="5 7" id="KW-0472">Membrane</keyword>
<organism evidence="8 9">
    <name type="scientific">Galbitalea soli</name>
    <dbReference type="NCBI Taxonomy" id="1268042"/>
    <lineage>
        <taxon>Bacteria</taxon>
        <taxon>Bacillati</taxon>
        <taxon>Actinomycetota</taxon>
        <taxon>Actinomycetes</taxon>
        <taxon>Micrococcales</taxon>
        <taxon>Microbacteriaceae</taxon>
        <taxon>Galbitalea</taxon>
    </lineage>
</organism>
<proteinExistence type="inferred from homology"/>
<evidence type="ECO:0000313" key="9">
    <source>
        <dbReference type="Proteomes" id="UP000479756"/>
    </source>
</evidence>
<protein>
    <submittedName>
        <fullName evidence="8">Metal ABC transporter permease</fullName>
    </submittedName>
</protein>
<dbReference type="Pfam" id="PF00950">
    <property type="entry name" value="ABC-3"/>
    <property type="match status" value="1"/>
</dbReference>
<evidence type="ECO:0000256" key="5">
    <source>
        <dbReference type="ARBA" id="ARBA00023136"/>
    </source>
</evidence>
<dbReference type="InterPro" id="IPR001626">
    <property type="entry name" value="ABC_TroCD"/>
</dbReference>
<evidence type="ECO:0000256" key="3">
    <source>
        <dbReference type="ARBA" id="ARBA00022692"/>
    </source>
</evidence>